<keyword evidence="1" id="KW-0175">Coiled coil</keyword>
<organism evidence="2">
    <name type="scientific">Podoviridae sp. ct53O25</name>
    <dbReference type="NCBI Taxonomy" id="2826539"/>
    <lineage>
        <taxon>Viruses</taxon>
        <taxon>Duplodnaviria</taxon>
        <taxon>Heunggongvirae</taxon>
        <taxon>Uroviricota</taxon>
        <taxon>Caudoviricetes</taxon>
    </lineage>
</organism>
<proteinExistence type="predicted"/>
<reference evidence="2" key="1">
    <citation type="journal article" date="2021" name="Proc. Natl. Acad. Sci. U.S.A.">
        <title>A Catalog of Tens of Thousands of Viruses from Human Metagenomes Reveals Hidden Associations with Chronic Diseases.</title>
        <authorList>
            <person name="Tisza M.J."/>
            <person name="Buck C.B."/>
        </authorList>
    </citation>
    <scope>NUCLEOTIDE SEQUENCE</scope>
    <source>
        <strain evidence="2">Ct53O25</strain>
    </source>
</reference>
<accession>A0A8S5MC25</accession>
<feature type="coiled-coil region" evidence="1">
    <location>
        <begin position="48"/>
        <end position="92"/>
    </location>
</feature>
<sequence length="164" mass="18306">MDAKDDPYIGFDPIVDGEETYFDIESSSWKKKCFKPTGSVGADCSEVIARLNSAMSQNQLLNATLEEERAKLKMRDQEIEKLKSDLSDLNKALLSNPSVCEILKEALEPVARLNNDVIYYAIREGFKCEGLTPIEVDDLSGSPSHNAVLDVLRNAPRMYNTEEA</sequence>
<evidence type="ECO:0000256" key="1">
    <source>
        <dbReference type="SAM" id="Coils"/>
    </source>
</evidence>
<protein>
    <submittedName>
        <fullName evidence="2">Uncharacterized protein</fullName>
    </submittedName>
</protein>
<dbReference type="EMBL" id="BK014869">
    <property type="protein sequence ID" value="DAD79631.1"/>
    <property type="molecule type" value="Genomic_DNA"/>
</dbReference>
<name>A0A8S5MC25_9CAUD</name>
<evidence type="ECO:0000313" key="2">
    <source>
        <dbReference type="EMBL" id="DAD79631.1"/>
    </source>
</evidence>